<evidence type="ECO:0000256" key="7">
    <source>
        <dbReference type="ARBA" id="ARBA00022898"/>
    </source>
</evidence>
<reference evidence="17 18" key="1">
    <citation type="submission" date="2024-02" db="EMBL/GenBank/DDBJ databases">
        <title>Expansion and revision of Xanthobacter and proposal of Roseixanthobacter gen. nov.</title>
        <authorList>
            <person name="Soltysiak M.P.M."/>
            <person name="Jalihal A."/>
            <person name="Ory A."/>
            <person name="Chrisophersen C."/>
            <person name="Lee A.D."/>
            <person name="Boulton J."/>
            <person name="Springer M."/>
        </authorList>
    </citation>
    <scope>NUCLEOTIDE SEQUENCE [LARGE SCALE GENOMIC DNA]</scope>
    <source>
        <strain evidence="17 18">CB5</strain>
    </source>
</reference>
<evidence type="ECO:0000256" key="10">
    <source>
        <dbReference type="ARBA" id="ARBA00031691"/>
    </source>
</evidence>
<dbReference type="NCBIfam" id="TIGR01821">
    <property type="entry name" value="5aminolev_synth"/>
    <property type="match status" value="1"/>
</dbReference>
<dbReference type="SUPFAM" id="SSF53383">
    <property type="entry name" value="PLP-dependent transferases"/>
    <property type="match status" value="1"/>
</dbReference>
<keyword evidence="7 14" id="KW-0663">Pyridoxal phosphate</keyword>
<dbReference type="PROSITE" id="PS00599">
    <property type="entry name" value="AA_TRANSFER_CLASS_2"/>
    <property type="match status" value="1"/>
</dbReference>
<evidence type="ECO:0000256" key="6">
    <source>
        <dbReference type="ARBA" id="ARBA00022679"/>
    </source>
</evidence>
<evidence type="ECO:0000256" key="2">
    <source>
        <dbReference type="ARBA" id="ARBA00005029"/>
    </source>
</evidence>
<evidence type="ECO:0000256" key="14">
    <source>
        <dbReference type="RuleBase" id="RU003693"/>
    </source>
</evidence>
<comment type="pathway">
    <text evidence="2 15">Porphyrin-containing compound metabolism; protoporphyrin-IX biosynthesis; 5-aminolevulinate from glycine: step 1/1.</text>
</comment>
<evidence type="ECO:0000256" key="11">
    <source>
        <dbReference type="ARBA" id="ARBA00031945"/>
    </source>
</evidence>
<organism evidence="17 18">
    <name type="scientific">Xanthobacter aminoxidans</name>
    <dbReference type="NCBI Taxonomy" id="186280"/>
    <lineage>
        <taxon>Bacteria</taxon>
        <taxon>Pseudomonadati</taxon>
        <taxon>Pseudomonadota</taxon>
        <taxon>Alphaproteobacteria</taxon>
        <taxon>Hyphomicrobiales</taxon>
        <taxon>Xanthobacteraceae</taxon>
        <taxon>Xanthobacter</taxon>
    </lineage>
</organism>
<protein>
    <recommendedName>
        <fullName evidence="5 15">5-aminolevulinate synthase</fullName>
        <ecNumber evidence="5 15">2.3.1.37</ecNumber>
    </recommendedName>
    <alternativeName>
        <fullName evidence="10 15">5-aminolevulinic acid synthase</fullName>
    </alternativeName>
    <alternativeName>
        <fullName evidence="11 15">Delta-ALA synthase</fullName>
    </alternativeName>
    <alternativeName>
        <fullName evidence="12 15">Delta-aminolevulinate synthase</fullName>
    </alternativeName>
</protein>
<evidence type="ECO:0000313" key="18">
    <source>
        <dbReference type="Proteomes" id="UP001604043"/>
    </source>
</evidence>
<evidence type="ECO:0000256" key="1">
    <source>
        <dbReference type="ARBA" id="ARBA00001933"/>
    </source>
</evidence>
<dbReference type="InterPro" id="IPR050087">
    <property type="entry name" value="AON_synthase_class-II"/>
</dbReference>
<dbReference type="InterPro" id="IPR001917">
    <property type="entry name" value="Aminotrans_II_pyridoxalP_BS"/>
</dbReference>
<evidence type="ECO:0000256" key="3">
    <source>
        <dbReference type="ARBA" id="ARBA00008392"/>
    </source>
</evidence>
<keyword evidence="8 15" id="KW-0350">Heme biosynthesis</keyword>
<comment type="catalytic activity">
    <reaction evidence="13 15">
        <text>succinyl-CoA + glycine + H(+) = 5-aminolevulinate + CO2 + CoA</text>
        <dbReference type="Rhea" id="RHEA:12921"/>
        <dbReference type="ChEBI" id="CHEBI:15378"/>
        <dbReference type="ChEBI" id="CHEBI:16526"/>
        <dbReference type="ChEBI" id="CHEBI:57287"/>
        <dbReference type="ChEBI" id="CHEBI:57292"/>
        <dbReference type="ChEBI" id="CHEBI:57305"/>
        <dbReference type="ChEBI" id="CHEBI:356416"/>
        <dbReference type="EC" id="2.3.1.37"/>
    </reaction>
</comment>
<dbReference type="InterPro" id="IPR015422">
    <property type="entry name" value="PyrdxlP-dep_Trfase_small"/>
</dbReference>
<evidence type="ECO:0000313" key="17">
    <source>
        <dbReference type="EMBL" id="MFG1254333.1"/>
    </source>
</evidence>
<accession>A0ABW6ZKH0</accession>
<dbReference type="CDD" id="cd06454">
    <property type="entry name" value="KBL_like"/>
    <property type="match status" value="1"/>
</dbReference>
<comment type="caution">
    <text evidence="17">The sequence shown here is derived from an EMBL/GenBank/DDBJ whole genome shotgun (WGS) entry which is preliminary data.</text>
</comment>
<keyword evidence="18" id="KW-1185">Reference proteome</keyword>
<dbReference type="PANTHER" id="PTHR13693:SF102">
    <property type="entry name" value="2-AMINO-3-KETOBUTYRATE COENZYME A LIGASE, MITOCHONDRIAL"/>
    <property type="match status" value="1"/>
</dbReference>
<dbReference type="InterPro" id="IPR010961">
    <property type="entry name" value="4pyrrol_synth_NH2levulA_synth"/>
</dbReference>
<dbReference type="Gene3D" id="3.90.1150.10">
    <property type="entry name" value="Aspartate Aminotransferase, domain 1"/>
    <property type="match status" value="1"/>
</dbReference>
<evidence type="ECO:0000256" key="8">
    <source>
        <dbReference type="ARBA" id="ARBA00023133"/>
    </source>
</evidence>
<evidence type="ECO:0000256" key="13">
    <source>
        <dbReference type="ARBA" id="ARBA00047654"/>
    </source>
</evidence>
<dbReference type="EC" id="2.3.1.37" evidence="5 15"/>
<dbReference type="Proteomes" id="UP001604043">
    <property type="component" value="Unassembled WGS sequence"/>
</dbReference>
<evidence type="ECO:0000256" key="5">
    <source>
        <dbReference type="ARBA" id="ARBA00013257"/>
    </source>
</evidence>
<comment type="cofactor">
    <cofactor evidence="1 14">
        <name>pyridoxal 5'-phosphate</name>
        <dbReference type="ChEBI" id="CHEBI:597326"/>
    </cofactor>
</comment>
<dbReference type="GO" id="GO:0003870">
    <property type="term" value="F:5-aminolevulinate synthase activity"/>
    <property type="evidence" value="ECO:0007669"/>
    <property type="project" value="UniProtKB-EC"/>
</dbReference>
<evidence type="ECO:0000256" key="9">
    <source>
        <dbReference type="ARBA" id="ARBA00023315"/>
    </source>
</evidence>
<dbReference type="Gene3D" id="3.40.640.10">
    <property type="entry name" value="Type I PLP-dependent aspartate aminotransferase-like (Major domain)"/>
    <property type="match status" value="1"/>
</dbReference>
<evidence type="ECO:0000256" key="4">
    <source>
        <dbReference type="ARBA" id="ARBA00011738"/>
    </source>
</evidence>
<name>A0ABW6ZKH0_9HYPH</name>
<dbReference type="PANTHER" id="PTHR13693">
    <property type="entry name" value="CLASS II AMINOTRANSFERASE/8-AMINO-7-OXONONANOATE SYNTHASE"/>
    <property type="match status" value="1"/>
</dbReference>
<comment type="subunit">
    <text evidence="4">Homodimer.</text>
</comment>
<feature type="domain" description="Aminotransferase class I/classII large" evidence="16">
    <location>
        <begin position="46"/>
        <end position="389"/>
    </location>
</feature>
<keyword evidence="9 15" id="KW-0012">Acyltransferase</keyword>
<dbReference type="EMBL" id="JBAFUR010000005">
    <property type="protein sequence ID" value="MFG1254333.1"/>
    <property type="molecule type" value="Genomic_DNA"/>
</dbReference>
<dbReference type="InterPro" id="IPR015424">
    <property type="entry name" value="PyrdxlP-dep_Trfase"/>
</dbReference>
<evidence type="ECO:0000256" key="15">
    <source>
        <dbReference type="RuleBase" id="RU910713"/>
    </source>
</evidence>
<keyword evidence="6 15" id="KW-0808">Transferase</keyword>
<dbReference type="Pfam" id="PF00155">
    <property type="entry name" value="Aminotran_1_2"/>
    <property type="match status" value="1"/>
</dbReference>
<dbReference type="RefSeq" id="WP_029556101.1">
    <property type="nucleotide sequence ID" value="NZ_JAMJXC010000002.1"/>
</dbReference>
<proteinExistence type="inferred from homology"/>
<gene>
    <name evidence="17" type="primary">hemA</name>
    <name evidence="17" type="ORF">V5F30_19125</name>
</gene>
<evidence type="ECO:0000259" key="16">
    <source>
        <dbReference type="Pfam" id="PF00155"/>
    </source>
</evidence>
<evidence type="ECO:0000256" key="12">
    <source>
        <dbReference type="ARBA" id="ARBA00032773"/>
    </source>
</evidence>
<comment type="similarity">
    <text evidence="3 14">Belongs to the class-II pyridoxal-phosphate-dependent aminotransferase family.</text>
</comment>
<sequence length="427" mass="45813">MIYDTFFADAIDALRKERRYRTFAEIERDASHFPRAVWHSPGGPRDIVVWCSNDYLGMGSHPDVVAAMCDAAKARGAGAGGTRNISGNSHEIVMLERELADLHGKESGLVFTSGYISNATGISTIVKLIPDCVVISDELNHNSMIEGVRHGGRQKAIFRHNDLDHLEELLKAAGDRPKLVVFESVYSMDGDIAPIGAICDLAERYGAMTYLDEVHAVGMYGERGGGVAERDGVMHRVDVIEGTLGKAFGVVGGYITGKRLVIDAVRSYAPGFIFTTALPPAIAAAATASVRHLKNSQAERTGQRTQVAKVKAALAAAGLPQMETPTHIVPVMVGDAKACKMASDLLLAEYGIYIQPINYPTVPRGAERLRITPTPFHDDALIAHLATALSDVWERLELPYADRVAQHTASRSTAAGPAPIPLPVAGG</sequence>
<dbReference type="InterPro" id="IPR015421">
    <property type="entry name" value="PyrdxlP-dep_Trfase_major"/>
</dbReference>
<dbReference type="InterPro" id="IPR004839">
    <property type="entry name" value="Aminotransferase_I/II_large"/>
</dbReference>